<keyword evidence="2" id="KW-0255">Endonuclease</keyword>
<dbReference type="InterPro" id="IPR048923">
    <property type="entry name" value="RE_NgoFVII_C"/>
</dbReference>
<name>A0ABY7I0Q5_9BACI</name>
<organism evidence="2 3">
    <name type="scientific">Bacillus halotolerans</name>
    <dbReference type="NCBI Taxonomy" id="260554"/>
    <lineage>
        <taxon>Bacteria</taxon>
        <taxon>Bacillati</taxon>
        <taxon>Bacillota</taxon>
        <taxon>Bacilli</taxon>
        <taxon>Bacillales</taxon>
        <taxon>Bacillaceae</taxon>
        <taxon>Bacillus</taxon>
    </lineage>
</organism>
<gene>
    <name evidence="2" type="ORF">O0R52_20585</name>
</gene>
<dbReference type="InterPro" id="IPR001736">
    <property type="entry name" value="PLipase_D/transphosphatidylase"/>
</dbReference>
<evidence type="ECO:0000313" key="2">
    <source>
        <dbReference type="EMBL" id="WAT21312.1"/>
    </source>
</evidence>
<dbReference type="Gene3D" id="3.30.870.10">
    <property type="entry name" value="Endonuclease Chain A"/>
    <property type="match status" value="1"/>
</dbReference>
<protein>
    <submittedName>
        <fullName evidence="2">NgoFVII family restriction endonuclease</fullName>
        <ecNumber evidence="2">3.1.21.-</ecNumber>
    </submittedName>
</protein>
<dbReference type="GO" id="GO:0016787">
    <property type="term" value="F:hydrolase activity"/>
    <property type="evidence" value="ECO:0007669"/>
    <property type="project" value="UniProtKB-KW"/>
</dbReference>
<dbReference type="InterPro" id="IPR019065">
    <property type="entry name" value="RE_NgoFVII_N"/>
</dbReference>
<evidence type="ECO:0000259" key="1">
    <source>
        <dbReference type="PROSITE" id="PS50035"/>
    </source>
</evidence>
<keyword evidence="3" id="KW-1185">Reference proteome</keyword>
<dbReference type="Proteomes" id="UP001164713">
    <property type="component" value="Chromosome"/>
</dbReference>
<accession>A0ABY7I0Q5</accession>
<keyword evidence="2" id="KW-0378">Hydrolase</keyword>
<feature type="domain" description="PLD phosphodiesterase" evidence="1">
    <location>
        <begin position="62"/>
        <end position="95"/>
    </location>
</feature>
<proteinExistence type="predicted"/>
<keyword evidence="2" id="KW-0540">Nuclease</keyword>
<dbReference type="Pfam" id="PF09565">
    <property type="entry name" value="RE_NgoFVII"/>
    <property type="match status" value="1"/>
</dbReference>
<reference evidence="2" key="1">
    <citation type="submission" date="2022-12" db="EMBL/GenBank/DDBJ databases">
        <title>Genomic of Bacillus halotolerans.</title>
        <authorList>
            <person name="Xu G."/>
            <person name="Ding Y."/>
        </authorList>
    </citation>
    <scope>NUCLEOTIDE SEQUENCE</scope>
    <source>
        <strain evidence="2">B13</strain>
    </source>
</reference>
<dbReference type="GO" id="GO:0004519">
    <property type="term" value="F:endonuclease activity"/>
    <property type="evidence" value="ECO:0007669"/>
    <property type="project" value="UniProtKB-KW"/>
</dbReference>
<dbReference type="PROSITE" id="PS50035">
    <property type="entry name" value="PLD"/>
    <property type="match status" value="1"/>
</dbReference>
<dbReference type="Pfam" id="PF20731">
    <property type="entry name" value="RE_NgoFVII_C"/>
    <property type="match status" value="1"/>
</dbReference>
<dbReference type="EC" id="3.1.21.-" evidence="2"/>
<evidence type="ECO:0000313" key="3">
    <source>
        <dbReference type="Proteomes" id="UP001164713"/>
    </source>
</evidence>
<dbReference type="EMBL" id="CP114066">
    <property type="protein sequence ID" value="WAT21312.1"/>
    <property type="molecule type" value="Genomic_DNA"/>
</dbReference>
<dbReference type="CDD" id="cd09117">
    <property type="entry name" value="PLDc_Bfil_DEXD_like"/>
    <property type="match status" value="1"/>
</dbReference>
<sequence>MKIITAYASPSFLHHVLYTLNEVEIELFIGMTKVQPITIWEHKEYLKMADDTNRLTVNYHNGNKPVHSKIVLWEQEGLFISESAFVGSANFTRNGYSNYSETMASVNPSQVINIFSNLKDYVPFDQPSLEKTMKFTYQSNSNNSNIDGSALGNLVKEKGYCHFNFPLTVNNNRRKIHEKSGLNWGQRPGRELNQAYIPVPKEVRKADFFPDKKIEFSVITDDGESFICVVAQDDNKALETCRDNSILGKYFRNRLGVPLGGFVSIEDLDRYGRHYVTIYKINNETYFMDFS</sequence>